<dbReference type="InterPro" id="IPR001466">
    <property type="entry name" value="Beta-lactam-related"/>
</dbReference>
<evidence type="ECO:0000256" key="1">
    <source>
        <dbReference type="ARBA" id="ARBA00038473"/>
    </source>
</evidence>
<dbReference type="GO" id="GO:0016787">
    <property type="term" value="F:hydrolase activity"/>
    <property type="evidence" value="ECO:0007669"/>
    <property type="project" value="UniProtKB-KW"/>
</dbReference>
<dbReference type="PANTHER" id="PTHR22935">
    <property type="entry name" value="PENICILLIN-BINDING PROTEIN"/>
    <property type="match status" value="1"/>
</dbReference>
<sequence length="378" mass="40465">MRPWVVIAVAAVAIGLGSPARAQDPLLEETVSFTGAILSYGLGVPGLVIGAVRNGQTAVAGFGRIGNDVDRAPDGDTMMRVGSITKVFTGTVLASLVADGTVHLTDPLDKHLDWNVSVPARDGRPIRLIDLVTHTSGLPREIERPPSPPEDPMKTLTKEEFIANLKKDRLLFAPGTGALYSNFAFDLLAAALSSAAKLPYEDLLRERVLRPAGLTATSFSLTEVQRANLMQGHDFDGSPMPVVLTSPMAVGSGGLYSSTNDILRWLAWHLNRTDGTGAEVRLLDHAAYVAREGLRPVFSLDESGHMDALGLGWIIMRPEGSRPLILQKAGGLQGIFTYTAFSPTQGIGVFVAINRFNFSAAMTMAKEVNDLIGELTPR</sequence>
<dbReference type="Pfam" id="PF00144">
    <property type="entry name" value="Beta-lactamase"/>
    <property type="match status" value="1"/>
</dbReference>
<feature type="chain" id="PRO_5021705735" evidence="2">
    <location>
        <begin position="23"/>
        <end position="378"/>
    </location>
</feature>
<dbReference type="SUPFAM" id="SSF56601">
    <property type="entry name" value="beta-lactamase/transpeptidase-like"/>
    <property type="match status" value="1"/>
</dbReference>
<keyword evidence="4" id="KW-0378">Hydrolase</keyword>
<gene>
    <name evidence="4" type="ORF">MAE02_01970</name>
</gene>
<keyword evidence="2" id="KW-0732">Signal</keyword>
<evidence type="ECO:0000313" key="4">
    <source>
        <dbReference type="EMBL" id="GEO12501.1"/>
    </source>
</evidence>
<name>A0A512BKK6_9HYPH</name>
<dbReference type="PANTHER" id="PTHR22935:SF95">
    <property type="entry name" value="BETA-LACTAMASE-LIKE 1-RELATED"/>
    <property type="match status" value="1"/>
</dbReference>
<dbReference type="InterPro" id="IPR012338">
    <property type="entry name" value="Beta-lactam/transpept-like"/>
</dbReference>
<feature type="domain" description="Beta-lactamase-related" evidence="3">
    <location>
        <begin position="43"/>
        <end position="360"/>
    </location>
</feature>
<dbReference type="InterPro" id="IPR051478">
    <property type="entry name" value="Beta-lactamase-like_AB/R"/>
</dbReference>
<dbReference type="RefSeq" id="WP_114184399.1">
    <property type="nucleotide sequence ID" value="NZ_BJYU01000001.1"/>
</dbReference>
<evidence type="ECO:0000256" key="2">
    <source>
        <dbReference type="SAM" id="SignalP"/>
    </source>
</evidence>
<evidence type="ECO:0000259" key="3">
    <source>
        <dbReference type="Pfam" id="PF00144"/>
    </source>
</evidence>
<dbReference type="Gene3D" id="3.40.710.10">
    <property type="entry name" value="DD-peptidase/beta-lactamase superfamily"/>
    <property type="match status" value="1"/>
</dbReference>
<feature type="signal peptide" evidence="2">
    <location>
        <begin position="1"/>
        <end position="22"/>
    </location>
</feature>
<reference evidence="4 5" key="1">
    <citation type="submission" date="2019-07" db="EMBL/GenBank/DDBJ databases">
        <title>Whole genome shotgun sequence of Microvirga aerophila NBRC 106136.</title>
        <authorList>
            <person name="Hosoyama A."/>
            <person name="Uohara A."/>
            <person name="Ohji S."/>
            <person name="Ichikawa N."/>
        </authorList>
    </citation>
    <scope>NUCLEOTIDE SEQUENCE [LARGE SCALE GENOMIC DNA]</scope>
    <source>
        <strain evidence="4 5">NBRC 106136</strain>
    </source>
</reference>
<proteinExistence type="inferred from homology"/>
<dbReference type="EMBL" id="BJYU01000001">
    <property type="protein sequence ID" value="GEO12501.1"/>
    <property type="molecule type" value="Genomic_DNA"/>
</dbReference>
<protein>
    <submittedName>
        <fullName evidence="4">Serine hydrolase</fullName>
    </submittedName>
</protein>
<accession>A0A512BKK6</accession>
<dbReference type="Proteomes" id="UP000321085">
    <property type="component" value="Unassembled WGS sequence"/>
</dbReference>
<dbReference type="OrthoDB" id="7791015at2"/>
<comment type="similarity">
    <text evidence="1">Belongs to the beta-lactamase family.</text>
</comment>
<dbReference type="NCBIfam" id="NF007943">
    <property type="entry name" value="PRK10662.1"/>
    <property type="match status" value="1"/>
</dbReference>
<dbReference type="AlphaFoldDB" id="A0A512BKK6"/>
<comment type="caution">
    <text evidence="4">The sequence shown here is derived from an EMBL/GenBank/DDBJ whole genome shotgun (WGS) entry which is preliminary data.</text>
</comment>
<keyword evidence="5" id="KW-1185">Reference proteome</keyword>
<organism evidence="4 5">
    <name type="scientific">Microvirga aerophila</name>
    <dbReference type="NCBI Taxonomy" id="670291"/>
    <lineage>
        <taxon>Bacteria</taxon>
        <taxon>Pseudomonadati</taxon>
        <taxon>Pseudomonadota</taxon>
        <taxon>Alphaproteobacteria</taxon>
        <taxon>Hyphomicrobiales</taxon>
        <taxon>Methylobacteriaceae</taxon>
        <taxon>Microvirga</taxon>
    </lineage>
</organism>
<evidence type="ECO:0000313" key="5">
    <source>
        <dbReference type="Proteomes" id="UP000321085"/>
    </source>
</evidence>